<name>A0A399RSH5_9PROT</name>
<dbReference type="InterPro" id="IPR029058">
    <property type="entry name" value="AB_hydrolase_fold"/>
</dbReference>
<dbReference type="AlphaFoldDB" id="A0A399RSH5"/>
<dbReference type="SMART" id="SM00421">
    <property type="entry name" value="HTH_LUXR"/>
    <property type="match status" value="1"/>
</dbReference>
<dbReference type="InterPro" id="IPR016032">
    <property type="entry name" value="Sig_transdc_resp-reg_C-effctor"/>
</dbReference>
<dbReference type="SUPFAM" id="SSF53474">
    <property type="entry name" value="alpha/beta-Hydrolases"/>
    <property type="match status" value="1"/>
</dbReference>
<comment type="caution">
    <text evidence="2">The sequence shown here is derived from an EMBL/GenBank/DDBJ whole genome shotgun (WGS) entry which is preliminary data.</text>
</comment>
<dbReference type="GO" id="GO:0016787">
    <property type="term" value="F:hydrolase activity"/>
    <property type="evidence" value="ECO:0007669"/>
    <property type="project" value="UniProtKB-KW"/>
</dbReference>
<dbReference type="InterPro" id="IPR000792">
    <property type="entry name" value="Tscrpt_reg_LuxR_C"/>
</dbReference>
<dbReference type="Pfam" id="PF00561">
    <property type="entry name" value="Abhydrolase_1"/>
    <property type="match status" value="1"/>
</dbReference>
<sequence>MCTIHYRWDLNVMSLKQRYFEMLGAAYEVPSSTSQFDAFLNAAMAYFFDGNESGQLAPDVPRFDGVDDALDAHSSRIATLVGVAASREDASVDMFHAILEISMKTEEVVGNRAAVHLMAREFPCRLEELPLDRAALLDIRRFMQPKAPGAQDRIILASIEAGLELRACLALIQRPADHEGRVVVSLSYIDWSETLIGRLGDAFGLTASETEVLEGYLANLKPKDIAAQRERALETVKVQSKSILRKTGCARMSDVVQLCASIAFLLRQLPDDGADMAGEAWVTPRRGLSMLDVGKGRQIAWYRVGTGSRPLLFIHGYLQGPFFTSEFEAKLAGADISLIAPSRPGFGYSSPSVSRKEFDQTVVDDTLALIESLGLETVTLCIHQGGSSHGFRIAKALGDRVRGMLLIGGGIPIDELRDLSHMDRQTRFAAMASRHAPSVMKMVMSVGLPVYRKRGPKAFLETQFASAPTDLATLANPRLLEVQAQGLYHAVEQGGEAWVRDGASAMADWSLDLDSVSAPQVWLNAGDDPVISPEQVTQHVQGRPQVTCRTLDGHGANILHTAVDEIIAELVRLV</sequence>
<dbReference type="InterPro" id="IPR036388">
    <property type="entry name" value="WH-like_DNA-bd_sf"/>
</dbReference>
<dbReference type="SUPFAM" id="SSF46894">
    <property type="entry name" value="C-terminal effector domain of the bipartite response regulators"/>
    <property type="match status" value="1"/>
</dbReference>
<gene>
    <name evidence="2" type="ORF">D1222_00565</name>
</gene>
<organism evidence="2 3">
    <name type="scientific">Henriciella algicola</name>
    <dbReference type="NCBI Taxonomy" id="1608422"/>
    <lineage>
        <taxon>Bacteria</taxon>
        <taxon>Pseudomonadati</taxon>
        <taxon>Pseudomonadota</taxon>
        <taxon>Alphaproteobacteria</taxon>
        <taxon>Hyphomonadales</taxon>
        <taxon>Hyphomonadaceae</taxon>
        <taxon>Henriciella</taxon>
    </lineage>
</organism>
<dbReference type="InterPro" id="IPR000073">
    <property type="entry name" value="AB_hydrolase_1"/>
</dbReference>
<dbReference type="Proteomes" id="UP000265845">
    <property type="component" value="Unassembled WGS sequence"/>
</dbReference>
<dbReference type="Gene3D" id="3.40.50.1820">
    <property type="entry name" value="alpha/beta hydrolase"/>
    <property type="match status" value="1"/>
</dbReference>
<dbReference type="EMBL" id="QWGA01000002">
    <property type="protein sequence ID" value="RIJ33283.1"/>
    <property type="molecule type" value="Genomic_DNA"/>
</dbReference>
<proteinExistence type="predicted"/>
<reference evidence="2 3" key="1">
    <citation type="submission" date="2018-08" db="EMBL/GenBank/DDBJ databases">
        <title>Henriciella mobilis sp. nov., isolated from seawater.</title>
        <authorList>
            <person name="Cheng H."/>
            <person name="Wu Y.-H."/>
            <person name="Xu X.-W."/>
            <person name="Guo L.-L."/>
        </authorList>
    </citation>
    <scope>NUCLEOTIDE SEQUENCE [LARGE SCALE GENOMIC DNA]</scope>
    <source>
        <strain evidence="2 3">CCUG67844</strain>
    </source>
</reference>
<dbReference type="OrthoDB" id="8107794at2"/>
<protein>
    <submittedName>
        <fullName evidence="2">Alpha/beta fold hydrolase</fullName>
    </submittedName>
</protein>
<dbReference type="Gene3D" id="1.10.10.10">
    <property type="entry name" value="Winged helix-like DNA-binding domain superfamily/Winged helix DNA-binding domain"/>
    <property type="match status" value="1"/>
</dbReference>
<dbReference type="GO" id="GO:0003677">
    <property type="term" value="F:DNA binding"/>
    <property type="evidence" value="ECO:0007669"/>
    <property type="project" value="InterPro"/>
</dbReference>
<feature type="domain" description="HTH luxR-type" evidence="1">
    <location>
        <begin position="202"/>
        <end position="259"/>
    </location>
</feature>
<evidence type="ECO:0000313" key="3">
    <source>
        <dbReference type="Proteomes" id="UP000265845"/>
    </source>
</evidence>
<keyword evidence="2" id="KW-0378">Hydrolase</keyword>
<evidence type="ECO:0000313" key="2">
    <source>
        <dbReference type="EMBL" id="RIJ33283.1"/>
    </source>
</evidence>
<accession>A0A399RSH5</accession>
<keyword evidence="3" id="KW-1185">Reference proteome</keyword>
<evidence type="ECO:0000259" key="1">
    <source>
        <dbReference type="SMART" id="SM00421"/>
    </source>
</evidence>
<dbReference type="GO" id="GO:0006355">
    <property type="term" value="P:regulation of DNA-templated transcription"/>
    <property type="evidence" value="ECO:0007669"/>
    <property type="project" value="InterPro"/>
</dbReference>